<accession>A0A6A6RW33</accession>
<dbReference type="OrthoDB" id="3718734at2759"/>
<dbReference type="EMBL" id="MU006787">
    <property type="protein sequence ID" value="KAF2639222.1"/>
    <property type="molecule type" value="Genomic_DNA"/>
</dbReference>
<reference evidence="1" key="1">
    <citation type="journal article" date="2020" name="Stud. Mycol.">
        <title>101 Dothideomycetes genomes: a test case for predicting lifestyles and emergence of pathogens.</title>
        <authorList>
            <person name="Haridas S."/>
            <person name="Albert R."/>
            <person name="Binder M."/>
            <person name="Bloem J."/>
            <person name="Labutti K."/>
            <person name="Salamov A."/>
            <person name="Andreopoulos B."/>
            <person name="Baker S."/>
            <person name="Barry K."/>
            <person name="Bills G."/>
            <person name="Bluhm B."/>
            <person name="Cannon C."/>
            <person name="Castanera R."/>
            <person name="Culley D."/>
            <person name="Daum C."/>
            <person name="Ezra D."/>
            <person name="Gonzalez J."/>
            <person name="Henrissat B."/>
            <person name="Kuo A."/>
            <person name="Liang C."/>
            <person name="Lipzen A."/>
            <person name="Lutzoni F."/>
            <person name="Magnuson J."/>
            <person name="Mondo S."/>
            <person name="Nolan M."/>
            <person name="Ohm R."/>
            <person name="Pangilinan J."/>
            <person name="Park H.-J."/>
            <person name="Ramirez L."/>
            <person name="Alfaro M."/>
            <person name="Sun H."/>
            <person name="Tritt A."/>
            <person name="Yoshinaga Y."/>
            <person name="Zwiers L.-H."/>
            <person name="Turgeon B."/>
            <person name="Goodwin S."/>
            <person name="Spatafora J."/>
            <person name="Crous P."/>
            <person name="Grigoriev I."/>
        </authorList>
    </citation>
    <scope>NUCLEOTIDE SEQUENCE</scope>
    <source>
        <strain evidence="1">CBS 473.64</strain>
    </source>
</reference>
<gene>
    <name evidence="1" type="ORF">P280DRAFT_402890</name>
</gene>
<evidence type="ECO:0000313" key="2">
    <source>
        <dbReference type="Proteomes" id="UP000799753"/>
    </source>
</evidence>
<name>A0A6A6RW33_9PLEO</name>
<evidence type="ECO:0000313" key="1">
    <source>
        <dbReference type="EMBL" id="KAF2639222.1"/>
    </source>
</evidence>
<organism evidence="1 2">
    <name type="scientific">Massarina eburnea CBS 473.64</name>
    <dbReference type="NCBI Taxonomy" id="1395130"/>
    <lineage>
        <taxon>Eukaryota</taxon>
        <taxon>Fungi</taxon>
        <taxon>Dikarya</taxon>
        <taxon>Ascomycota</taxon>
        <taxon>Pezizomycotina</taxon>
        <taxon>Dothideomycetes</taxon>
        <taxon>Pleosporomycetidae</taxon>
        <taxon>Pleosporales</taxon>
        <taxon>Massarineae</taxon>
        <taxon>Massarinaceae</taxon>
        <taxon>Massarina</taxon>
    </lineage>
</organism>
<sequence>MCEISYTLHSCGCWVPFAGPKGNMIQLCDEAKDYRLGGTCPTTKRQHEVKRWSQGMCNKCLFQQVTK</sequence>
<dbReference type="Proteomes" id="UP000799753">
    <property type="component" value="Unassembled WGS sequence"/>
</dbReference>
<proteinExistence type="predicted"/>
<keyword evidence="2" id="KW-1185">Reference proteome</keyword>
<dbReference type="AlphaFoldDB" id="A0A6A6RW33"/>
<protein>
    <submittedName>
        <fullName evidence="1">Uncharacterized protein</fullName>
    </submittedName>
</protein>